<dbReference type="AlphaFoldDB" id="A0A084VI45"/>
<accession>A0A084VI45</accession>
<dbReference type="PANTHER" id="PTHR31649:SF1">
    <property type="entry name" value="FARNESOIC ACID O-METHYL TRANSFERASE DOMAIN-CONTAINING PROTEIN"/>
    <property type="match status" value="1"/>
</dbReference>
<evidence type="ECO:0000313" key="1">
    <source>
        <dbReference type="EMBL" id="KFB37639.1"/>
    </source>
</evidence>
<dbReference type="EnsemblMetazoa" id="ASIC004877-RA">
    <property type="protein sequence ID" value="ASIC004877-PA"/>
    <property type="gene ID" value="ASIC004877"/>
</dbReference>
<reference evidence="2" key="2">
    <citation type="submission" date="2020-05" db="UniProtKB">
        <authorList>
            <consortium name="EnsemblMetazoa"/>
        </authorList>
    </citation>
    <scope>IDENTIFICATION</scope>
</reference>
<protein>
    <submittedName>
        <fullName evidence="1 2">Uncharacterized protein</fullName>
    </submittedName>
</protein>
<keyword evidence="3" id="KW-1185">Reference proteome</keyword>
<dbReference type="VEuPathDB" id="VectorBase:ASIS019265"/>
<dbReference type="Pfam" id="PF11901">
    <property type="entry name" value="DM9"/>
    <property type="match status" value="1"/>
</dbReference>
<evidence type="ECO:0000313" key="2">
    <source>
        <dbReference type="EnsemblMetazoa" id="ASIC004877-PA"/>
    </source>
</evidence>
<name>A0A084VI45_ANOSI</name>
<dbReference type="EMBL" id="ATLV01013279">
    <property type="status" value="NOT_ANNOTATED_CDS"/>
    <property type="molecule type" value="Genomic_DNA"/>
</dbReference>
<evidence type="ECO:0000313" key="3">
    <source>
        <dbReference type="Proteomes" id="UP000030765"/>
    </source>
</evidence>
<dbReference type="VEuPathDB" id="VectorBase:ASIC004877"/>
<dbReference type="PANTHER" id="PTHR31649">
    <property type="entry name" value="AGAP009604-PA"/>
    <property type="match status" value="1"/>
</dbReference>
<organism evidence="1">
    <name type="scientific">Anopheles sinensis</name>
    <name type="common">Mosquito</name>
    <dbReference type="NCBI Taxonomy" id="74873"/>
    <lineage>
        <taxon>Eukaryota</taxon>
        <taxon>Metazoa</taxon>
        <taxon>Ecdysozoa</taxon>
        <taxon>Arthropoda</taxon>
        <taxon>Hexapoda</taxon>
        <taxon>Insecta</taxon>
        <taxon>Pterygota</taxon>
        <taxon>Neoptera</taxon>
        <taxon>Endopterygota</taxon>
        <taxon>Diptera</taxon>
        <taxon>Nematocera</taxon>
        <taxon>Culicoidea</taxon>
        <taxon>Culicidae</taxon>
        <taxon>Anophelinae</taxon>
        <taxon>Anopheles</taxon>
    </lineage>
</organism>
<dbReference type="OMA" id="HEGAMCS"/>
<dbReference type="EMBL" id="KE524849">
    <property type="protein sequence ID" value="KFB37639.1"/>
    <property type="molecule type" value="Genomic_DNA"/>
</dbReference>
<dbReference type="STRING" id="74873.A0A084VI45"/>
<dbReference type="InterPro" id="IPR006616">
    <property type="entry name" value="DM9_repeat"/>
</dbReference>
<dbReference type="OrthoDB" id="1925699at2759"/>
<dbReference type="SMART" id="SM00696">
    <property type="entry name" value="DM9"/>
    <property type="match status" value="2"/>
</dbReference>
<reference evidence="1 3" key="1">
    <citation type="journal article" date="2014" name="BMC Genomics">
        <title>Genome sequence of Anopheles sinensis provides insight into genetics basis of mosquito competence for malaria parasites.</title>
        <authorList>
            <person name="Zhou D."/>
            <person name="Zhang D."/>
            <person name="Ding G."/>
            <person name="Shi L."/>
            <person name="Hou Q."/>
            <person name="Ye Y."/>
            <person name="Xu Y."/>
            <person name="Zhou H."/>
            <person name="Xiong C."/>
            <person name="Li S."/>
            <person name="Yu J."/>
            <person name="Hong S."/>
            <person name="Yu X."/>
            <person name="Zou P."/>
            <person name="Chen C."/>
            <person name="Chang X."/>
            <person name="Wang W."/>
            <person name="Lv Y."/>
            <person name="Sun Y."/>
            <person name="Ma L."/>
            <person name="Shen B."/>
            <person name="Zhu C."/>
        </authorList>
    </citation>
    <scope>NUCLEOTIDE SEQUENCE [LARGE SCALE GENOMIC DNA]</scope>
</reference>
<gene>
    <name evidence="1" type="ORF">ZHAS_00004877</name>
</gene>
<sequence length="188" mass="20505">MEAGLTWSTWKKRKDIPPTAVCAGKDRDGSPIYVARAKHDGDLLPGKVIASSHMAYVPYEGKEICLDNFEVLTGTDFTWVASSNGLVPTGAFVAGKTASGKPLYVGRTDYNGSVVPGKIVSSHGCLYISFDGIEHSFKTYQVLDIHGFLRPSRIRALYQMVYTLAKVKMGHQSTLLEGITLGTFSRVK</sequence>
<proteinExistence type="predicted"/>
<dbReference type="Proteomes" id="UP000030765">
    <property type="component" value="Unassembled WGS sequence"/>
</dbReference>